<dbReference type="Pfam" id="PF00126">
    <property type="entry name" value="HTH_1"/>
    <property type="match status" value="1"/>
</dbReference>
<dbReference type="AlphaFoldDB" id="A0A9D2GIM1"/>
<dbReference type="FunFam" id="1.10.10.10:FF:000001">
    <property type="entry name" value="LysR family transcriptional regulator"/>
    <property type="match status" value="1"/>
</dbReference>
<proteinExistence type="inferred from homology"/>
<feature type="domain" description="HTH lysR-type" evidence="5">
    <location>
        <begin position="1"/>
        <end position="58"/>
    </location>
</feature>
<comment type="similarity">
    <text evidence="1">Belongs to the LysR transcriptional regulatory family.</text>
</comment>
<evidence type="ECO:0000256" key="3">
    <source>
        <dbReference type="ARBA" id="ARBA00023125"/>
    </source>
</evidence>
<gene>
    <name evidence="6" type="ORF">IAA17_07225</name>
</gene>
<dbReference type="PRINTS" id="PR00039">
    <property type="entry name" value="HTHLYSR"/>
</dbReference>
<dbReference type="InterPro" id="IPR036388">
    <property type="entry name" value="WH-like_DNA-bd_sf"/>
</dbReference>
<evidence type="ECO:0000313" key="6">
    <source>
        <dbReference type="EMBL" id="HIZ79562.1"/>
    </source>
</evidence>
<reference evidence="6" key="2">
    <citation type="submission" date="2021-04" db="EMBL/GenBank/DDBJ databases">
        <authorList>
            <person name="Gilroy R."/>
        </authorList>
    </citation>
    <scope>NUCLEOTIDE SEQUENCE</scope>
    <source>
        <strain evidence="6">ChiBcec1-1093</strain>
    </source>
</reference>
<dbReference type="Gene3D" id="1.10.10.10">
    <property type="entry name" value="Winged helix-like DNA-binding domain superfamily/Winged helix DNA-binding domain"/>
    <property type="match status" value="1"/>
</dbReference>
<organism evidence="6 7">
    <name type="scientific">Candidatus Lachnoclostridium stercorigallinarum</name>
    <dbReference type="NCBI Taxonomy" id="2838634"/>
    <lineage>
        <taxon>Bacteria</taxon>
        <taxon>Bacillati</taxon>
        <taxon>Bacillota</taxon>
        <taxon>Clostridia</taxon>
        <taxon>Lachnospirales</taxon>
        <taxon>Lachnospiraceae</taxon>
    </lineage>
</organism>
<dbReference type="PROSITE" id="PS50931">
    <property type="entry name" value="HTH_LYSR"/>
    <property type="match status" value="1"/>
</dbReference>
<evidence type="ECO:0000256" key="2">
    <source>
        <dbReference type="ARBA" id="ARBA00023015"/>
    </source>
</evidence>
<dbReference type="InterPro" id="IPR005119">
    <property type="entry name" value="LysR_subst-bd"/>
</dbReference>
<evidence type="ECO:0000313" key="7">
    <source>
        <dbReference type="Proteomes" id="UP000824101"/>
    </source>
</evidence>
<evidence type="ECO:0000259" key="5">
    <source>
        <dbReference type="PROSITE" id="PS50931"/>
    </source>
</evidence>
<dbReference type="Pfam" id="PF03466">
    <property type="entry name" value="LysR_substrate"/>
    <property type="match status" value="1"/>
</dbReference>
<evidence type="ECO:0000256" key="1">
    <source>
        <dbReference type="ARBA" id="ARBA00009437"/>
    </source>
</evidence>
<protein>
    <submittedName>
        <fullName evidence="6">LysR family transcriptional regulator</fullName>
    </submittedName>
</protein>
<dbReference type="GO" id="GO:0003700">
    <property type="term" value="F:DNA-binding transcription factor activity"/>
    <property type="evidence" value="ECO:0007669"/>
    <property type="project" value="InterPro"/>
</dbReference>
<dbReference type="GO" id="GO:0000976">
    <property type="term" value="F:transcription cis-regulatory region binding"/>
    <property type="evidence" value="ECO:0007669"/>
    <property type="project" value="TreeGrafter"/>
</dbReference>
<comment type="caution">
    <text evidence="6">The sequence shown here is derived from an EMBL/GenBank/DDBJ whole genome shotgun (WGS) entry which is preliminary data.</text>
</comment>
<dbReference type="Proteomes" id="UP000824101">
    <property type="component" value="Unassembled WGS sequence"/>
</dbReference>
<sequence>MDTKQLEYIIAVEEEKSISKAAERLFITPSALSQQLKKLEMELNTRLFIRSRHGMSLTPEGNLYLSGAKAMLAVKNQALEKIRSLDPKQRRNAVITIALNRNFYTFFQTYIMSEFENRFPYTELQPVLVTDTSAKAEVLKGNADMGFIIASGVTASSLEAIPLQREPLHLAFPRGIEEDLPQDYSFEKLIEALEALDYISAPLASIRNADLHYLRCAGLEPEISCYSTSYAHLRKLLNRQFAYGVIPAGFIEETDTFAHVPIRPAAYYTLEIVLGSTLFMTAEIRELILIFLRIFDRENGGKSMLEALEHG</sequence>
<dbReference type="PANTHER" id="PTHR30126:SF40">
    <property type="entry name" value="HTH-TYPE TRANSCRIPTIONAL REGULATOR GLTR"/>
    <property type="match status" value="1"/>
</dbReference>
<dbReference type="InterPro" id="IPR036390">
    <property type="entry name" value="WH_DNA-bd_sf"/>
</dbReference>
<dbReference type="EMBL" id="DXBC01000112">
    <property type="protein sequence ID" value="HIZ79562.1"/>
    <property type="molecule type" value="Genomic_DNA"/>
</dbReference>
<evidence type="ECO:0000256" key="4">
    <source>
        <dbReference type="ARBA" id="ARBA00023163"/>
    </source>
</evidence>
<accession>A0A9D2GIM1</accession>
<reference evidence="6" key="1">
    <citation type="journal article" date="2021" name="PeerJ">
        <title>Extensive microbial diversity within the chicken gut microbiome revealed by metagenomics and culture.</title>
        <authorList>
            <person name="Gilroy R."/>
            <person name="Ravi A."/>
            <person name="Getino M."/>
            <person name="Pursley I."/>
            <person name="Horton D.L."/>
            <person name="Alikhan N.F."/>
            <person name="Baker D."/>
            <person name="Gharbi K."/>
            <person name="Hall N."/>
            <person name="Watson M."/>
            <person name="Adriaenssens E.M."/>
            <person name="Foster-Nyarko E."/>
            <person name="Jarju S."/>
            <person name="Secka A."/>
            <person name="Antonio M."/>
            <person name="Oren A."/>
            <person name="Chaudhuri R.R."/>
            <person name="La Ragione R."/>
            <person name="Hildebrand F."/>
            <person name="Pallen M.J."/>
        </authorList>
    </citation>
    <scope>NUCLEOTIDE SEQUENCE</scope>
    <source>
        <strain evidence="6">ChiBcec1-1093</strain>
    </source>
</reference>
<dbReference type="PANTHER" id="PTHR30126">
    <property type="entry name" value="HTH-TYPE TRANSCRIPTIONAL REGULATOR"/>
    <property type="match status" value="1"/>
</dbReference>
<dbReference type="InterPro" id="IPR000847">
    <property type="entry name" value="LysR_HTH_N"/>
</dbReference>
<keyword evidence="2" id="KW-0805">Transcription regulation</keyword>
<dbReference type="SUPFAM" id="SSF53850">
    <property type="entry name" value="Periplasmic binding protein-like II"/>
    <property type="match status" value="1"/>
</dbReference>
<name>A0A9D2GIM1_9FIRM</name>
<dbReference type="Gene3D" id="3.40.190.290">
    <property type="match status" value="1"/>
</dbReference>
<dbReference type="SUPFAM" id="SSF46785">
    <property type="entry name" value="Winged helix' DNA-binding domain"/>
    <property type="match status" value="1"/>
</dbReference>
<keyword evidence="3" id="KW-0238">DNA-binding</keyword>
<keyword evidence="4" id="KW-0804">Transcription</keyword>